<evidence type="ECO:0000256" key="10">
    <source>
        <dbReference type="PIRSR" id="PIRSR036696-2"/>
    </source>
</evidence>
<dbReference type="PANTHER" id="PTHR45892:SF1">
    <property type="entry name" value="AMINOACYLASE-1"/>
    <property type="match status" value="1"/>
</dbReference>
<name>A0A9N9QXQ5_9NEOP</name>
<dbReference type="InterPro" id="IPR052083">
    <property type="entry name" value="Aminoacylase-1_M20A"/>
</dbReference>
<evidence type="ECO:0000256" key="7">
    <source>
        <dbReference type="ARBA" id="ARBA00022833"/>
    </source>
</evidence>
<reference evidence="12" key="2">
    <citation type="submission" date="2022-10" db="EMBL/GenBank/DDBJ databases">
        <authorList>
            <consortium name="ENA_rothamsted_submissions"/>
            <consortium name="culmorum"/>
            <person name="King R."/>
        </authorList>
    </citation>
    <scope>NUCLEOTIDE SEQUENCE</scope>
</reference>
<dbReference type="SUPFAM" id="SSF55031">
    <property type="entry name" value="Bacterial exopeptidase dimerisation domain"/>
    <property type="match status" value="1"/>
</dbReference>
<dbReference type="OrthoDB" id="3064516at2759"/>
<dbReference type="SUPFAM" id="SSF53187">
    <property type="entry name" value="Zn-dependent exopeptidases"/>
    <property type="match status" value="1"/>
</dbReference>
<protein>
    <recommendedName>
        <fullName evidence="3">N-acyl-aliphatic-L-amino acid amidohydrolase</fullName>
        <ecNumber evidence="3">3.5.1.14</ecNumber>
    </recommendedName>
    <alternativeName>
        <fullName evidence="8">N-acyl-L-amino-acid amidohydrolase</fullName>
    </alternativeName>
</protein>
<keyword evidence="13" id="KW-1185">Reference proteome</keyword>
<organism evidence="12 13">
    <name type="scientific">Diatraea saccharalis</name>
    <name type="common">sugarcane borer</name>
    <dbReference type="NCBI Taxonomy" id="40085"/>
    <lineage>
        <taxon>Eukaryota</taxon>
        <taxon>Metazoa</taxon>
        <taxon>Ecdysozoa</taxon>
        <taxon>Arthropoda</taxon>
        <taxon>Hexapoda</taxon>
        <taxon>Insecta</taxon>
        <taxon>Pterygota</taxon>
        <taxon>Neoptera</taxon>
        <taxon>Endopterygota</taxon>
        <taxon>Lepidoptera</taxon>
        <taxon>Glossata</taxon>
        <taxon>Ditrysia</taxon>
        <taxon>Pyraloidea</taxon>
        <taxon>Crambidae</taxon>
        <taxon>Crambinae</taxon>
        <taxon>Diatraea</taxon>
    </lineage>
</organism>
<dbReference type="PIRSF" id="PIRSF036696">
    <property type="entry name" value="ACY-1"/>
    <property type="match status" value="1"/>
</dbReference>
<dbReference type="NCBIfam" id="TIGR01880">
    <property type="entry name" value="Ac-peptdase-euk"/>
    <property type="match status" value="1"/>
</dbReference>
<sequence length="450" mass="49654">MDISTIMFYVKMWAIGILFYLNAVLCNTVNNFVYDSNPSVALLQKYIQINTTTYNNLDKAVTFWTNLAAAQGVEIKKYVYKPNMPVLVLKWPGTNQSLPGIMLNSHMDVVPASEQDGWLYPPFAGHITQEQDRKIYGRGTQDMKSVSIQYYEALKRLKEKKISLLRTVYMTLMPDEEVGAEAGMLSFLPSQEFKAMNVGFELDEGGALNVPMIPVFVQDKVVWQIQVDCHGVAGHGSSFQPTNATATGKCHNVVTNMFAFRDEQYPLFASAPSNDSSGYTSVNLNRVSGGTANNVVPNVVSLTFDIRPSTKLNEDKLQQMLEEMVYSAGDNITITYISKNPQSPATMANSTNPFWNAIQSAATDLNITLVTAVPPGSTDARHVRLAGVPAFGMAPQRNTPTLLHAVNEYLGVNTFLSGIDFYEKVIKNMASVPANLARNPSSYLYNTTIG</sequence>
<feature type="active site" evidence="9">
    <location>
        <position position="108"/>
    </location>
</feature>
<dbReference type="InterPro" id="IPR002933">
    <property type="entry name" value="Peptidase_M20"/>
</dbReference>
<dbReference type="GO" id="GO:0004046">
    <property type="term" value="F:aminoacylase activity"/>
    <property type="evidence" value="ECO:0007669"/>
    <property type="project" value="UniProtKB-EC"/>
</dbReference>
<dbReference type="InterPro" id="IPR001261">
    <property type="entry name" value="ArgE/DapE_CS"/>
</dbReference>
<evidence type="ECO:0000256" key="4">
    <source>
        <dbReference type="ARBA" id="ARBA00022490"/>
    </source>
</evidence>
<comment type="similarity">
    <text evidence="2">Belongs to the peptidase M20A family.</text>
</comment>
<keyword evidence="6" id="KW-0378">Hydrolase</keyword>
<feature type="binding site" evidence="10">
    <location>
        <position position="106"/>
    </location>
    <ligand>
        <name>Zn(2+)</name>
        <dbReference type="ChEBI" id="CHEBI:29105"/>
        <label>1</label>
    </ligand>
</feature>
<dbReference type="Gene3D" id="3.30.70.360">
    <property type="match status" value="1"/>
</dbReference>
<keyword evidence="4" id="KW-0963">Cytoplasm</keyword>
<evidence type="ECO:0000259" key="11">
    <source>
        <dbReference type="Pfam" id="PF07687"/>
    </source>
</evidence>
<evidence type="ECO:0000256" key="8">
    <source>
        <dbReference type="ARBA" id="ARBA00029656"/>
    </source>
</evidence>
<dbReference type="Proteomes" id="UP001153714">
    <property type="component" value="Chromosome 14"/>
</dbReference>
<evidence type="ECO:0000256" key="6">
    <source>
        <dbReference type="ARBA" id="ARBA00022801"/>
    </source>
</evidence>
<dbReference type="GO" id="GO:0006520">
    <property type="term" value="P:amino acid metabolic process"/>
    <property type="evidence" value="ECO:0007669"/>
    <property type="project" value="InterPro"/>
</dbReference>
<accession>A0A9N9QXQ5</accession>
<dbReference type="Pfam" id="PF07687">
    <property type="entry name" value="M20_dimer"/>
    <property type="match status" value="1"/>
</dbReference>
<dbReference type="InterPro" id="IPR010159">
    <property type="entry name" value="N-acyl_aa_amidohydrolase"/>
</dbReference>
<evidence type="ECO:0000256" key="5">
    <source>
        <dbReference type="ARBA" id="ARBA00022723"/>
    </source>
</evidence>
<dbReference type="Gene3D" id="1.10.150.900">
    <property type="match status" value="1"/>
</dbReference>
<feature type="binding site" evidence="10">
    <location>
        <position position="404"/>
    </location>
    <ligand>
        <name>Zn(2+)</name>
        <dbReference type="ChEBI" id="CHEBI:29105"/>
        <label>2</label>
    </ligand>
</feature>
<dbReference type="PANTHER" id="PTHR45892">
    <property type="entry name" value="AMINOACYLASE-1"/>
    <property type="match status" value="1"/>
</dbReference>
<evidence type="ECO:0000256" key="2">
    <source>
        <dbReference type="ARBA" id="ARBA00006247"/>
    </source>
</evidence>
<feature type="binding site" evidence="10">
    <location>
        <position position="204"/>
    </location>
    <ligand>
        <name>Zn(2+)</name>
        <dbReference type="ChEBI" id="CHEBI:29105"/>
        <label>1</label>
    </ligand>
</feature>
<proteinExistence type="inferred from homology"/>
<feature type="binding site" evidence="10">
    <location>
        <position position="142"/>
    </location>
    <ligand>
        <name>Zn(2+)</name>
        <dbReference type="ChEBI" id="CHEBI:29105"/>
        <label>1</label>
    </ligand>
</feature>
<feature type="domain" description="Peptidase M20 dimerisation" evidence="11">
    <location>
        <begin position="224"/>
        <end position="328"/>
    </location>
</feature>
<dbReference type="PROSITE" id="PS00758">
    <property type="entry name" value="ARGE_DAPE_CPG2_1"/>
    <property type="match status" value="1"/>
</dbReference>
<comment type="subcellular location">
    <subcellularLocation>
        <location evidence="1">Cytoplasm</location>
    </subcellularLocation>
</comment>
<evidence type="ECO:0000313" key="12">
    <source>
        <dbReference type="EMBL" id="CAG9785640.1"/>
    </source>
</evidence>
<evidence type="ECO:0000256" key="9">
    <source>
        <dbReference type="PIRSR" id="PIRSR036696-1"/>
    </source>
</evidence>
<evidence type="ECO:0000256" key="1">
    <source>
        <dbReference type="ARBA" id="ARBA00004496"/>
    </source>
</evidence>
<dbReference type="GO" id="GO:0005737">
    <property type="term" value="C:cytoplasm"/>
    <property type="evidence" value="ECO:0007669"/>
    <property type="project" value="UniProtKB-SubCell"/>
</dbReference>
<feature type="binding site" evidence="10">
    <location>
        <position position="142"/>
    </location>
    <ligand>
        <name>Zn(2+)</name>
        <dbReference type="ChEBI" id="CHEBI:29105"/>
        <label>2</label>
    </ligand>
</feature>
<dbReference type="InterPro" id="IPR011650">
    <property type="entry name" value="Peptidase_M20_dimer"/>
</dbReference>
<dbReference type="EMBL" id="OU893345">
    <property type="protein sequence ID" value="CAG9785640.1"/>
    <property type="molecule type" value="Genomic_DNA"/>
</dbReference>
<feature type="active site" description="Proton acceptor" evidence="9">
    <location>
        <position position="176"/>
    </location>
</feature>
<feature type="binding site" evidence="10">
    <location>
        <position position="177"/>
    </location>
    <ligand>
        <name>Zn(2+)</name>
        <dbReference type="ChEBI" id="CHEBI:29105"/>
        <label>2</label>
    </ligand>
</feature>
<dbReference type="GO" id="GO:0046872">
    <property type="term" value="F:metal ion binding"/>
    <property type="evidence" value="ECO:0007669"/>
    <property type="project" value="UniProtKB-KW"/>
</dbReference>
<keyword evidence="7 10" id="KW-0862">Zinc</keyword>
<dbReference type="PROSITE" id="PS00759">
    <property type="entry name" value="ARGE_DAPE_CPG2_2"/>
    <property type="match status" value="1"/>
</dbReference>
<keyword evidence="5 10" id="KW-0479">Metal-binding</keyword>
<dbReference type="Pfam" id="PF01546">
    <property type="entry name" value="Peptidase_M20"/>
    <property type="match status" value="1"/>
</dbReference>
<gene>
    <name evidence="12" type="ORF">DIATSA_LOCUS3656</name>
</gene>
<evidence type="ECO:0000313" key="13">
    <source>
        <dbReference type="Proteomes" id="UP001153714"/>
    </source>
</evidence>
<dbReference type="EC" id="3.5.1.14" evidence="3"/>
<reference evidence="12" key="1">
    <citation type="submission" date="2021-12" db="EMBL/GenBank/DDBJ databases">
        <authorList>
            <person name="King R."/>
        </authorList>
    </citation>
    <scope>NUCLEOTIDE SEQUENCE</scope>
</reference>
<dbReference type="InterPro" id="IPR036264">
    <property type="entry name" value="Bact_exopeptidase_dim_dom"/>
</dbReference>
<evidence type="ECO:0000256" key="3">
    <source>
        <dbReference type="ARBA" id="ARBA00011913"/>
    </source>
</evidence>
<dbReference type="AlphaFoldDB" id="A0A9N9QXQ5"/>
<comment type="cofactor">
    <cofactor evidence="10">
        <name>Zn(2+)</name>
        <dbReference type="ChEBI" id="CHEBI:29105"/>
    </cofactor>
    <text evidence="10">Binds 2 Zn(2+) ions per subunit.</text>
</comment>
<dbReference type="Gene3D" id="3.40.630.10">
    <property type="entry name" value="Zn peptidases"/>
    <property type="match status" value="1"/>
</dbReference>